<keyword evidence="2" id="KW-0812">Transmembrane</keyword>
<accession>A0A430HF78</accession>
<feature type="transmembrane region" description="Helical" evidence="2">
    <location>
        <begin position="138"/>
        <end position="162"/>
    </location>
</feature>
<comment type="caution">
    <text evidence="4">The sequence shown here is derived from an EMBL/GenBank/DDBJ whole genome shotgun (WGS) entry which is preliminary data.</text>
</comment>
<dbReference type="Proteomes" id="UP000278085">
    <property type="component" value="Unassembled WGS sequence"/>
</dbReference>
<sequence>MSRTGRRGSAERGATRAPVSPGSNPDRIVLRDMRFDTPEASAMFLSFRYRHASFRGVEGDGVRLPSNRESVSAMASSGGMVYKAFRNGLMYGDQQSLMAGGGLFLGLIVVFMFTQHLFIGGENMFSSALNGVREGQVVLAITNIVWLIAMLAALPLLMLFVIGDLVGFRFDRSALFDRQAGKVHVFSDKSTPIAPWRYTLKTYDWACVHAEIDTMAMLIDELRQPQAGLRVVIMDQPGGHTVVDHFLLGISVPAQHIQPLLDTWEHVRRFMQHEGPLFASPQDRPNSALGRKPLWRHLLAWPAEYLCSGPDLVKLGWRRKNPFIAFGAVLWFFSLPVVVFTFLWGFLPWLSGLAKRDPVWPADILASVGGASLSGKELDAWRDLVPGKADGQQGSEAAEQK</sequence>
<dbReference type="OrthoDB" id="6050524at2"/>
<evidence type="ECO:0000256" key="2">
    <source>
        <dbReference type="SAM" id="Phobius"/>
    </source>
</evidence>
<evidence type="ECO:0000313" key="4">
    <source>
        <dbReference type="EMBL" id="RSZ56188.1"/>
    </source>
</evidence>
<dbReference type="AlphaFoldDB" id="A0A430HF78"/>
<keyword evidence="2" id="KW-0472">Membrane</keyword>
<dbReference type="InterPro" id="IPR046554">
    <property type="entry name" value="DUF6708"/>
</dbReference>
<evidence type="ECO:0000313" key="5">
    <source>
        <dbReference type="Proteomes" id="UP000278085"/>
    </source>
</evidence>
<reference evidence="4 5" key="1">
    <citation type="submission" date="2018-12" db="EMBL/GenBank/DDBJ databases">
        <authorList>
            <person name="Yang E."/>
        </authorList>
    </citation>
    <scope>NUCLEOTIDE SEQUENCE [LARGE SCALE GENOMIC DNA]</scope>
    <source>
        <strain evidence="4 5">SOD</strain>
    </source>
</reference>
<feature type="region of interest" description="Disordered" evidence="1">
    <location>
        <begin position="1"/>
        <end position="28"/>
    </location>
</feature>
<feature type="transmembrane region" description="Helical" evidence="2">
    <location>
        <begin position="323"/>
        <end position="347"/>
    </location>
</feature>
<keyword evidence="2" id="KW-1133">Transmembrane helix</keyword>
<organism evidence="4 5">
    <name type="scientific">Massilia atriviolacea</name>
    <dbReference type="NCBI Taxonomy" id="2495579"/>
    <lineage>
        <taxon>Bacteria</taxon>
        <taxon>Pseudomonadati</taxon>
        <taxon>Pseudomonadota</taxon>
        <taxon>Betaproteobacteria</taxon>
        <taxon>Burkholderiales</taxon>
        <taxon>Oxalobacteraceae</taxon>
        <taxon>Telluria group</taxon>
        <taxon>Massilia</taxon>
    </lineage>
</organism>
<keyword evidence="5" id="KW-1185">Reference proteome</keyword>
<evidence type="ECO:0000259" key="3">
    <source>
        <dbReference type="Pfam" id="PF20455"/>
    </source>
</evidence>
<feature type="domain" description="DUF6708" evidence="3">
    <location>
        <begin position="154"/>
        <end position="364"/>
    </location>
</feature>
<feature type="transmembrane region" description="Helical" evidence="2">
    <location>
        <begin position="96"/>
        <end position="118"/>
    </location>
</feature>
<evidence type="ECO:0000256" key="1">
    <source>
        <dbReference type="SAM" id="MobiDB-lite"/>
    </source>
</evidence>
<dbReference type="RefSeq" id="WP_126076769.1">
    <property type="nucleotide sequence ID" value="NZ_CP051166.1"/>
</dbReference>
<dbReference type="EMBL" id="RXLQ01000017">
    <property type="protein sequence ID" value="RSZ56188.1"/>
    <property type="molecule type" value="Genomic_DNA"/>
</dbReference>
<proteinExistence type="predicted"/>
<dbReference type="Pfam" id="PF20455">
    <property type="entry name" value="DUF6708"/>
    <property type="match status" value="1"/>
</dbReference>
<name>A0A430HF78_9BURK</name>
<gene>
    <name evidence="4" type="ORF">EJB06_25125</name>
</gene>
<protein>
    <recommendedName>
        <fullName evidence="3">DUF6708 domain-containing protein</fullName>
    </recommendedName>
</protein>